<evidence type="ECO:0000313" key="3">
    <source>
        <dbReference type="Proteomes" id="UP001516400"/>
    </source>
</evidence>
<sequence>MYRIELEEVRNEKQESLILLSKRSSVSSPRHLAHSSTLKDIKTLEDLNESVDHLLERSSEDAEVCQQIASKIQQFNKDFSKVEKNLEELYEQSLQEKQLTDEKITKLETENSELERNIRTLETKLEIFNQDGTINDSLKKIADLSGENVGANLKRGFLEVECRKLQEKNDFLAADLLRIETEHTKNLAEWSRNDKALRSKIKILENDLERAVSFEEFRKVKKELENLTVKFRELMEDYKRQNDNNQTELDLTKRSKQMCDAEKLELKNRLNECLSKIHSCQGIESSDEKIQDLSKHLSECEVNVIGEKQRADHINNLYELVKDQLNKSEERFKEYENYTKDIMHKNLILQGQLKEVEDKLCEFVDVDLYNAVKEELKGALGQIDDLSAQVGKLQEEKLVSTVYSDLQRVLLACSDHSDQKGDGTFEKRVGRVEVWFIQHQGVDEESRGVVGET</sequence>
<feature type="coiled-coil region" evidence="1">
    <location>
        <begin position="72"/>
        <end position="131"/>
    </location>
</feature>
<evidence type="ECO:0000256" key="1">
    <source>
        <dbReference type="SAM" id="Coils"/>
    </source>
</evidence>
<reference evidence="2 3" key="1">
    <citation type="journal article" date="2021" name="BMC Biol.">
        <title>Horizontally acquired antibacterial genes associated with adaptive radiation of ladybird beetles.</title>
        <authorList>
            <person name="Li H.S."/>
            <person name="Tang X.F."/>
            <person name="Huang Y.H."/>
            <person name="Xu Z.Y."/>
            <person name="Chen M.L."/>
            <person name="Du X.Y."/>
            <person name="Qiu B.Y."/>
            <person name="Chen P.T."/>
            <person name="Zhang W."/>
            <person name="Slipinski A."/>
            <person name="Escalona H.E."/>
            <person name="Waterhouse R.M."/>
            <person name="Zwick A."/>
            <person name="Pang H."/>
        </authorList>
    </citation>
    <scope>NUCLEOTIDE SEQUENCE [LARGE SCALE GENOMIC DNA]</scope>
    <source>
        <strain evidence="2">SYSU2018</strain>
    </source>
</reference>
<dbReference type="AlphaFoldDB" id="A0ABD2NML7"/>
<organism evidence="2 3">
    <name type="scientific">Cryptolaemus montrouzieri</name>
    <dbReference type="NCBI Taxonomy" id="559131"/>
    <lineage>
        <taxon>Eukaryota</taxon>
        <taxon>Metazoa</taxon>
        <taxon>Ecdysozoa</taxon>
        <taxon>Arthropoda</taxon>
        <taxon>Hexapoda</taxon>
        <taxon>Insecta</taxon>
        <taxon>Pterygota</taxon>
        <taxon>Neoptera</taxon>
        <taxon>Endopterygota</taxon>
        <taxon>Coleoptera</taxon>
        <taxon>Polyphaga</taxon>
        <taxon>Cucujiformia</taxon>
        <taxon>Coccinelloidea</taxon>
        <taxon>Coccinellidae</taxon>
        <taxon>Scymninae</taxon>
        <taxon>Scymnini</taxon>
        <taxon>Cryptolaemus</taxon>
    </lineage>
</organism>
<proteinExistence type="predicted"/>
<dbReference type="EMBL" id="JABFTP020000124">
    <property type="protein sequence ID" value="KAL3280011.1"/>
    <property type="molecule type" value="Genomic_DNA"/>
</dbReference>
<evidence type="ECO:0000313" key="2">
    <source>
        <dbReference type="EMBL" id="KAL3280011.1"/>
    </source>
</evidence>
<name>A0ABD2NML7_9CUCU</name>
<feature type="coiled-coil region" evidence="1">
    <location>
        <begin position="162"/>
        <end position="255"/>
    </location>
</feature>
<dbReference type="Proteomes" id="UP001516400">
    <property type="component" value="Unassembled WGS sequence"/>
</dbReference>
<feature type="coiled-coil region" evidence="1">
    <location>
        <begin position="311"/>
        <end position="338"/>
    </location>
</feature>
<comment type="caution">
    <text evidence="2">The sequence shown here is derived from an EMBL/GenBank/DDBJ whole genome shotgun (WGS) entry which is preliminary data.</text>
</comment>
<keyword evidence="1" id="KW-0175">Coiled coil</keyword>
<accession>A0ABD2NML7</accession>
<gene>
    <name evidence="2" type="ORF">HHI36_017519</name>
</gene>
<keyword evidence="3" id="KW-1185">Reference proteome</keyword>
<protein>
    <submittedName>
        <fullName evidence="2">Uncharacterized protein</fullName>
    </submittedName>
</protein>
<feature type="coiled-coil region" evidence="1">
    <location>
        <begin position="369"/>
        <end position="396"/>
    </location>
</feature>